<dbReference type="Gene3D" id="2.40.260.10">
    <property type="entry name" value="Sortase"/>
    <property type="match status" value="1"/>
</dbReference>
<keyword evidence="1 4" id="KW-0378">Hydrolase</keyword>
<sequence length="257" mass="29185">MKKYKMQICVAAAVLLFAAAVFCGFQVYHHYAQVDEQTEAFEQIAELVEQTPDTEGVPDDTPVSEGEDVLAKYKELYLQNEDMVGWISIAGTTVNYPVMQTPNDPNFYLKHNFEKAYSDLGVPYIQEDCDLAASDNLIIYGHHIKGQKMFGALESYKDKDFYEEHKSIQFDTLTEQAEYEIVAVFKTVAYSSEGFRYYDFVDAEDEKAFDEYVSKCKEFALYDTGVTAKYGDKLITLSTCEYSAQNGRLVVVAKKIA</sequence>
<dbReference type="EMBL" id="QSQN01000021">
    <property type="protein sequence ID" value="RGK39147.1"/>
    <property type="molecule type" value="Genomic_DNA"/>
</dbReference>
<organism evidence="4 5">
    <name type="scientific">[Ruminococcus] lactaris</name>
    <dbReference type="NCBI Taxonomy" id="46228"/>
    <lineage>
        <taxon>Bacteria</taxon>
        <taxon>Bacillati</taxon>
        <taxon>Bacillota</taxon>
        <taxon>Clostridia</taxon>
        <taxon>Lachnospirales</taxon>
        <taxon>Lachnospiraceae</taxon>
        <taxon>Mediterraneibacter</taxon>
    </lineage>
</organism>
<dbReference type="CDD" id="cd05826">
    <property type="entry name" value="Sortase_B"/>
    <property type="match status" value="1"/>
</dbReference>
<evidence type="ECO:0000256" key="2">
    <source>
        <dbReference type="PIRSR" id="PIRSR605754-1"/>
    </source>
</evidence>
<dbReference type="Pfam" id="PF04203">
    <property type="entry name" value="Sortase"/>
    <property type="match status" value="1"/>
</dbReference>
<evidence type="ECO:0000256" key="3">
    <source>
        <dbReference type="SAM" id="SignalP"/>
    </source>
</evidence>
<dbReference type="EC" id="3.4.22.71" evidence="4"/>
<dbReference type="InterPro" id="IPR009835">
    <property type="entry name" value="SrtB"/>
</dbReference>
<feature type="active site" description="Proton donor/acceptor" evidence="2">
    <location>
        <position position="142"/>
    </location>
</feature>
<feature type="signal peptide" evidence="3">
    <location>
        <begin position="1"/>
        <end position="23"/>
    </location>
</feature>
<gene>
    <name evidence="4" type="primary">srtB</name>
    <name evidence="4" type="ORF">DXD17_08835</name>
</gene>
<keyword evidence="3" id="KW-0732">Signal</keyword>
<comment type="caution">
    <text evidence="4">The sequence shown here is derived from an EMBL/GenBank/DDBJ whole genome shotgun (WGS) entry which is preliminary data.</text>
</comment>
<name>A0A3E4LNV3_9FIRM</name>
<dbReference type="InterPro" id="IPR005754">
    <property type="entry name" value="Sortase"/>
</dbReference>
<dbReference type="InterPro" id="IPR023365">
    <property type="entry name" value="Sortase_dom-sf"/>
</dbReference>
<dbReference type="Proteomes" id="UP000260793">
    <property type="component" value="Unassembled WGS sequence"/>
</dbReference>
<dbReference type="GO" id="GO:0016787">
    <property type="term" value="F:hydrolase activity"/>
    <property type="evidence" value="ECO:0007669"/>
    <property type="project" value="UniProtKB-KW"/>
</dbReference>
<reference evidence="4 5" key="1">
    <citation type="submission" date="2018-08" db="EMBL/GenBank/DDBJ databases">
        <title>A genome reference for cultivated species of the human gut microbiota.</title>
        <authorList>
            <person name="Zou Y."/>
            <person name="Xue W."/>
            <person name="Luo G."/>
        </authorList>
    </citation>
    <scope>NUCLEOTIDE SEQUENCE [LARGE SCALE GENOMIC DNA]</scope>
    <source>
        <strain evidence="4 5">TF11-7</strain>
    </source>
</reference>
<evidence type="ECO:0000313" key="4">
    <source>
        <dbReference type="EMBL" id="RGK39147.1"/>
    </source>
</evidence>
<dbReference type="RefSeq" id="WP_015522541.1">
    <property type="nucleotide sequence ID" value="NZ_QSQN01000021.1"/>
</dbReference>
<feature type="chain" id="PRO_5038881368" evidence="3">
    <location>
        <begin position="24"/>
        <end position="257"/>
    </location>
</feature>
<evidence type="ECO:0000313" key="5">
    <source>
        <dbReference type="Proteomes" id="UP000260793"/>
    </source>
</evidence>
<feature type="active site" description="Acyl-thioester intermediate" evidence="2">
    <location>
        <position position="240"/>
    </location>
</feature>
<protein>
    <submittedName>
        <fullName evidence="4">SrtB family sortase</fullName>
        <ecNumber evidence="4">3.4.22.71</ecNumber>
    </submittedName>
</protein>
<dbReference type="SUPFAM" id="SSF63817">
    <property type="entry name" value="Sortase"/>
    <property type="match status" value="1"/>
</dbReference>
<dbReference type="AlphaFoldDB" id="A0A3E4LNV3"/>
<proteinExistence type="predicted"/>
<accession>A0A3E4LNV3</accession>
<evidence type="ECO:0000256" key="1">
    <source>
        <dbReference type="ARBA" id="ARBA00022801"/>
    </source>
</evidence>
<dbReference type="NCBIfam" id="TIGR03064">
    <property type="entry name" value="sortase_srtB"/>
    <property type="match status" value="1"/>
</dbReference>